<evidence type="ECO:0000256" key="1">
    <source>
        <dbReference type="PROSITE-ProRule" id="PRU00042"/>
    </source>
</evidence>
<evidence type="ECO:0000313" key="4">
    <source>
        <dbReference type="Proteomes" id="UP001054945"/>
    </source>
</evidence>
<reference evidence="3 4" key="1">
    <citation type="submission" date="2021-06" db="EMBL/GenBank/DDBJ databases">
        <title>Caerostris extrusa draft genome.</title>
        <authorList>
            <person name="Kono N."/>
            <person name="Arakawa K."/>
        </authorList>
    </citation>
    <scope>NUCLEOTIDE SEQUENCE [LARGE SCALE GENOMIC DNA]</scope>
</reference>
<feature type="domain" description="C2H2-type" evidence="2">
    <location>
        <begin position="26"/>
        <end position="53"/>
    </location>
</feature>
<protein>
    <recommendedName>
        <fullName evidence="2">C2H2-type domain-containing protein</fullName>
    </recommendedName>
</protein>
<dbReference type="PROSITE" id="PS50157">
    <property type="entry name" value="ZINC_FINGER_C2H2_2"/>
    <property type="match status" value="1"/>
</dbReference>
<dbReference type="Gene3D" id="3.30.160.60">
    <property type="entry name" value="Classic Zinc Finger"/>
    <property type="match status" value="1"/>
</dbReference>
<evidence type="ECO:0000313" key="3">
    <source>
        <dbReference type="EMBL" id="GIX93223.1"/>
    </source>
</evidence>
<dbReference type="GO" id="GO:0008270">
    <property type="term" value="F:zinc ion binding"/>
    <property type="evidence" value="ECO:0007669"/>
    <property type="project" value="UniProtKB-KW"/>
</dbReference>
<keyword evidence="1" id="KW-0863">Zinc-finger</keyword>
<dbReference type="SUPFAM" id="SSF57667">
    <property type="entry name" value="beta-beta-alpha zinc fingers"/>
    <property type="match status" value="1"/>
</dbReference>
<keyword evidence="4" id="KW-1185">Reference proteome</keyword>
<feature type="non-terminal residue" evidence="3">
    <location>
        <position position="74"/>
    </location>
</feature>
<sequence length="74" mass="8624">MNVFNDSTPNPAAMKMPESCEPRCVFPCSYCHQSFNSITDINRPMSFHADIRPFKHPYCSRTNSQLKVNMMRHK</sequence>
<keyword evidence="1" id="KW-0479">Metal-binding</keyword>
<dbReference type="InterPro" id="IPR013087">
    <property type="entry name" value="Znf_C2H2_type"/>
</dbReference>
<evidence type="ECO:0000259" key="2">
    <source>
        <dbReference type="PROSITE" id="PS50157"/>
    </source>
</evidence>
<comment type="caution">
    <text evidence="3">The sequence shown here is derived from an EMBL/GenBank/DDBJ whole genome shotgun (WGS) entry which is preliminary data.</text>
</comment>
<name>A0AAV4P8A1_CAEEX</name>
<keyword evidence="1" id="KW-0862">Zinc</keyword>
<organism evidence="3 4">
    <name type="scientific">Caerostris extrusa</name>
    <name type="common">Bark spider</name>
    <name type="synonym">Caerostris bankana</name>
    <dbReference type="NCBI Taxonomy" id="172846"/>
    <lineage>
        <taxon>Eukaryota</taxon>
        <taxon>Metazoa</taxon>
        <taxon>Ecdysozoa</taxon>
        <taxon>Arthropoda</taxon>
        <taxon>Chelicerata</taxon>
        <taxon>Arachnida</taxon>
        <taxon>Araneae</taxon>
        <taxon>Araneomorphae</taxon>
        <taxon>Entelegynae</taxon>
        <taxon>Araneoidea</taxon>
        <taxon>Araneidae</taxon>
        <taxon>Caerostris</taxon>
    </lineage>
</organism>
<dbReference type="EMBL" id="BPLR01004217">
    <property type="protein sequence ID" value="GIX93223.1"/>
    <property type="molecule type" value="Genomic_DNA"/>
</dbReference>
<gene>
    <name evidence="3" type="primary">AVEN_25295_1</name>
    <name evidence="3" type="ORF">CEXT_554121</name>
</gene>
<accession>A0AAV4P8A1</accession>
<dbReference type="InterPro" id="IPR036236">
    <property type="entry name" value="Znf_C2H2_sf"/>
</dbReference>
<dbReference type="Proteomes" id="UP001054945">
    <property type="component" value="Unassembled WGS sequence"/>
</dbReference>
<proteinExistence type="predicted"/>
<dbReference type="AlphaFoldDB" id="A0AAV4P8A1"/>